<feature type="transmembrane region" description="Helical" evidence="7">
    <location>
        <begin position="41"/>
        <end position="64"/>
    </location>
</feature>
<evidence type="ECO:0000256" key="6">
    <source>
        <dbReference type="RuleBase" id="RU003942"/>
    </source>
</evidence>
<dbReference type="InterPro" id="IPR045324">
    <property type="entry name" value="Small_multidrug_res"/>
</dbReference>
<dbReference type="Proteomes" id="UP000182190">
    <property type="component" value="Unassembled WGS sequence"/>
</dbReference>
<dbReference type="RefSeq" id="WP_231516683.1">
    <property type="nucleotide sequence ID" value="NZ_LR735009.1"/>
</dbReference>
<dbReference type="GO" id="GO:0005886">
    <property type="term" value="C:plasma membrane"/>
    <property type="evidence" value="ECO:0007669"/>
    <property type="project" value="UniProtKB-SubCell"/>
</dbReference>
<evidence type="ECO:0000256" key="3">
    <source>
        <dbReference type="ARBA" id="ARBA00022692"/>
    </source>
</evidence>
<evidence type="ECO:0000256" key="5">
    <source>
        <dbReference type="ARBA" id="ARBA00023136"/>
    </source>
</evidence>
<dbReference type="PANTHER" id="PTHR30561">
    <property type="entry name" value="SMR FAMILY PROTON-DEPENDENT DRUG EFFLUX TRANSPORTER SUGE"/>
    <property type="match status" value="1"/>
</dbReference>
<comment type="similarity">
    <text evidence="6">Belongs to the drug/metabolite transporter (DMT) superfamily. Small multidrug resistance (SMR) (TC 2.A.7.1) family.</text>
</comment>
<evidence type="ECO:0000256" key="1">
    <source>
        <dbReference type="ARBA" id="ARBA00004651"/>
    </source>
</evidence>
<evidence type="ECO:0000256" key="2">
    <source>
        <dbReference type="ARBA" id="ARBA00022475"/>
    </source>
</evidence>
<dbReference type="AlphaFoldDB" id="A0A7Z9BXJ1"/>
<evidence type="ECO:0000256" key="4">
    <source>
        <dbReference type="ARBA" id="ARBA00022989"/>
    </source>
</evidence>
<protein>
    <recommendedName>
        <fullName evidence="10">Small multidrug resistance protein</fullName>
    </recommendedName>
</protein>
<accession>A0A7Z9BXJ1</accession>
<sequence length="120" mass="12831">MNNINSINWISWSLVLIAAINSGIGNLLLKKSRLEAPDPSLLTLLLSPWFMAAIIVYGINLIVFAKALDSLPVSTAYPVFAAIGFSLVALTGSLLLGERFGLNQMMGLGLIVTGIIVMSR</sequence>
<dbReference type="GO" id="GO:0022857">
    <property type="term" value="F:transmembrane transporter activity"/>
    <property type="evidence" value="ECO:0007669"/>
    <property type="project" value="InterPro"/>
</dbReference>
<dbReference type="Gene3D" id="1.10.3730.20">
    <property type="match status" value="1"/>
</dbReference>
<keyword evidence="5 7" id="KW-0472">Membrane</keyword>
<keyword evidence="3 6" id="KW-0812">Transmembrane</keyword>
<dbReference type="InterPro" id="IPR000390">
    <property type="entry name" value="Small_drug/metabolite_transptr"/>
</dbReference>
<feature type="transmembrane region" description="Helical" evidence="7">
    <location>
        <begin position="76"/>
        <end position="96"/>
    </location>
</feature>
<dbReference type="Pfam" id="PF00893">
    <property type="entry name" value="Multi_Drug_Res"/>
    <property type="match status" value="1"/>
</dbReference>
<comment type="caution">
    <text evidence="8">The sequence shown here is derived from an EMBL/GenBank/DDBJ whole genome shotgun (WGS) entry which is preliminary data.</text>
</comment>
<proteinExistence type="inferred from homology"/>
<keyword evidence="9" id="KW-1185">Reference proteome</keyword>
<evidence type="ECO:0000256" key="7">
    <source>
        <dbReference type="SAM" id="Phobius"/>
    </source>
</evidence>
<name>A0A7Z9BXJ1_9CYAN</name>
<feature type="transmembrane region" description="Helical" evidence="7">
    <location>
        <begin position="6"/>
        <end position="29"/>
    </location>
</feature>
<organism evidence="8 9">
    <name type="scientific">Planktothrix paucivesiculata PCC 9631</name>
    <dbReference type="NCBI Taxonomy" id="671071"/>
    <lineage>
        <taxon>Bacteria</taxon>
        <taxon>Bacillati</taxon>
        <taxon>Cyanobacteriota</taxon>
        <taxon>Cyanophyceae</taxon>
        <taxon>Oscillatoriophycideae</taxon>
        <taxon>Oscillatoriales</taxon>
        <taxon>Microcoleaceae</taxon>
        <taxon>Planktothrix</taxon>
    </lineage>
</organism>
<reference evidence="8" key="1">
    <citation type="submission" date="2019-10" db="EMBL/GenBank/DDBJ databases">
        <authorList>
            <consortium name="Genoscope - CEA"/>
            <person name="William W."/>
        </authorList>
    </citation>
    <scope>NUCLEOTIDE SEQUENCE [LARGE SCALE GENOMIC DNA]</scope>
    <source>
        <strain evidence="8">BBR_PRJEB10994</strain>
    </source>
</reference>
<gene>
    <name evidence="8" type="ORF">PL9631_540009</name>
</gene>
<keyword evidence="4 7" id="KW-1133">Transmembrane helix</keyword>
<evidence type="ECO:0008006" key="10">
    <source>
        <dbReference type="Google" id="ProtNLM"/>
    </source>
</evidence>
<evidence type="ECO:0000313" key="8">
    <source>
        <dbReference type="EMBL" id="VXD20986.1"/>
    </source>
</evidence>
<dbReference type="PANTHER" id="PTHR30561:SF9">
    <property type="entry name" value="4-AMINO-4-DEOXY-L-ARABINOSE-PHOSPHOUNDECAPRENOL FLIPPASE SUBUNIT ARNF-RELATED"/>
    <property type="match status" value="1"/>
</dbReference>
<dbReference type="EMBL" id="CZCS02000195">
    <property type="protein sequence ID" value="VXD20986.1"/>
    <property type="molecule type" value="Genomic_DNA"/>
</dbReference>
<dbReference type="InterPro" id="IPR037185">
    <property type="entry name" value="EmrE-like"/>
</dbReference>
<dbReference type="SUPFAM" id="SSF103481">
    <property type="entry name" value="Multidrug resistance efflux transporter EmrE"/>
    <property type="match status" value="1"/>
</dbReference>
<keyword evidence="2" id="KW-1003">Cell membrane</keyword>
<evidence type="ECO:0000313" key="9">
    <source>
        <dbReference type="Proteomes" id="UP000182190"/>
    </source>
</evidence>
<comment type="subcellular location">
    <subcellularLocation>
        <location evidence="1 6">Cell membrane</location>
        <topology evidence="1 6">Multi-pass membrane protein</topology>
    </subcellularLocation>
</comment>